<proteinExistence type="predicted"/>
<protein>
    <recommendedName>
        <fullName evidence="4">HicB-like protein involved in pilus formation</fullName>
    </recommendedName>
</protein>
<dbReference type="Proteomes" id="UP001500804">
    <property type="component" value="Unassembled WGS sequence"/>
</dbReference>
<dbReference type="InterPro" id="IPR013321">
    <property type="entry name" value="Arc_rbn_hlx_hlx"/>
</dbReference>
<evidence type="ECO:0008006" key="4">
    <source>
        <dbReference type="Google" id="ProtNLM"/>
    </source>
</evidence>
<comment type="caution">
    <text evidence="2">The sequence shown here is derived from an EMBL/GenBank/DDBJ whole genome shotgun (WGS) entry which is preliminary data.</text>
</comment>
<dbReference type="SUPFAM" id="SSF47598">
    <property type="entry name" value="Ribbon-helix-helix"/>
    <property type="match status" value="1"/>
</dbReference>
<reference evidence="3" key="1">
    <citation type="journal article" date="2019" name="Int. J. Syst. Evol. Microbiol.">
        <title>The Global Catalogue of Microorganisms (GCM) 10K type strain sequencing project: providing services to taxonomists for standard genome sequencing and annotation.</title>
        <authorList>
            <consortium name="The Broad Institute Genomics Platform"/>
            <consortium name="The Broad Institute Genome Sequencing Center for Infectious Disease"/>
            <person name="Wu L."/>
            <person name="Ma J."/>
        </authorList>
    </citation>
    <scope>NUCLEOTIDE SEQUENCE [LARGE SCALE GENOMIC DNA]</scope>
    <source>
        <strain evidence="3">JCM 18302</strain>
    </source>
</reference>
<evidence type="ECO:0000313" key="2">
    <source>
        <dbReference type="EMBL" id="GAA5140088.1"/>
    </source>
</evidence>
<organism evidence="2 3">
    <name type="scientific">Pseudonocardia adelaidensis</name>
    <dbReference type="NCBI Taxonomy" id="648754"/>
    <lineage>
        <taxon>Bacteria</taxon>
        <taxon>Bacillati</taxon>
        <taxon>Actinomycetota</taxon>
        <taxon>Actinomycetes</taxon>
        <taxon>Pseudonocardiales</taxon>
        <taxon>Pseudonocardiaceae</taxon>
        <taxon>Pseudonocardia</taxon>
    </lineage>
</organism>
<name>A0ABP9P363_9PSEU</name>
<dbReference type="EMBL" id="BAABJO010000046">
    <property type="protein sequence ID" value="GAA5140088.1"/>
    <property type="molecule type" value="Genomic_DNA"/>
</dbReference>
<evidence type="ECO:0000313" key="3">
    <source>
        <dbReference type="Proteomes" id="UP001500804"/>
    </source>
</evidence>
<sequence length="181" mass="19101">MDLTPHVERLRYELGIAAAAGGEDARALAERLTAPLESAVRLVLLEALSEAADEITRELAPGSVEMRLRGREPGFAVTPAPHDVTTTDHDAPDHDAAGTTGGGAGGVAPPDLDEGAMTRINLRLPDTLKARVEEAAGRERLSVNAWLVRAATAALRPDDRGTAPPPRRTPRGGQSLTGWVR</sequence>
<feature type="region of interest" description="Disordered" evidence="1">
    <location>
        <begin position="75"/>
        <end position="114"/>
    </location>
</feature>
<dbReference type="RefSeq" id="WP_345612415.1">
    <property type="nucleotide sequence ID" value="NZ_BAABJO010000046.1"/>
</dbReference>
<dbReference type="Gene3D" id="1.10.1220.10">
    <property type="entry name" value="Met repressor-like"/>
    <property type="match status" value="1"/>
</dbReference>
<gene>
    <name evidence="2" type="ORF">GCM10023320_77220</name>
</gene>
<keyword evidence="3" id="KW-1185">Reference proteome</keyword>
<evidence type="ECO:0000256" key="1">
    <source>
        <dbReference type="SAM" id="MobiDB-lite"/>
    </source>
</evidence>
<feature type="compositionally biased region" description="Basic and acidic residues" evidence="1">
    <location>
        <begin position="85"/>
        <end position="96"/>
    </location>
</feature>
<accession>A0ABP9P363</accession>
<dbReference type="InterPro" id="IPR010985">
    <property type="entry name" value="Ribbon_hlx_hlx"/>
</dbReference>
<feature type="region of interest" description="Disordered" evidence="1">
    <location>
        <begin position="156"/>
        <end position="181"/>
    </location>
</feature>